<organism evidence="1 2">
    <name type="scientific">Trichomalopsis sarcophagae</name>
    <dbReference type="NCBI Taxonomy" id="543379"/>
    <lineage>
        <taxon>Eukaryota</taxon>
        <taxon>Metazoa</taxon>
        <taxon>Ecdysozoa</taxon>
        <taxon>Arthropoda</taxon>
        <taxon>Hexapoda</taxon>
        <taxon>Insecta</taxon>
        <taxon>Pterygota</taxon>
        <taxon>Neoptera</taxon>
        <taxon>Endopterygota</taxon>
        <taxon>Hymenoptera</taxon>
        <taxon>Apocrita</taxon>
        <taxon>Proctotrupomorpha</taxon>
        <taxon>Chalcidoidea</taxon>
        <taxon>Pteromalidae</taxon>
        <taxon>Pteromalinae</taxon>
        <taxon>Trichomalopsis</taxon>
    </lineage>
</organism>
<dbReference type="AlphaFoldDB" id="A0A232F6F4"/>
<gene>
    <name evidence="1" type="ORF">TSAR_013801</name>
</gene>
<evidence type="ECO:0000313" key="1">
    <source>
        <dbReference type="EMBL" id="OXU26424.1"/>
    </source>
</evidence>
<evidence type="ECO:0000313" key="2">
    <source>
        <dbReference type="Proteomes" id="UP000215335"/>
    </source>
</evidence>
<dbReference type="Proteomes" id="UP000215335">
    <property type="component" value="Unassembled WGS sequence"/>
</dbReference>
<keyword evidence="2" id="KW-1185">Reference proteome</keyword>
<name>A0A232F6F4_9HYME</name>
<proteinExistence type="predicted"/>
<protein>
    <submittedName>
        <fullName evidence="1">Uncharacterized protein</fullName>
    </submittedName>
</protein>
<reference evidence="1 2" key="1">
    <citation type="journal article" date="2017" name="Curr. Biol.">
        <title>The Evolution of Venom by Co-option of Single-Copy Genes.</title>
        <authorList>
            <person name="Martinson E.O."/>
            <person name="Mrinalini"/>
            <person name="Kelkar Y.D."/>
            <person name="Chang C.H."/>
            <person name="Werren J.H."/>
        </authorList>
    </citation>
    <scope>NUCLEOTIDE SEQUENCE [LARGE SCALE GENOMIC DNA]</scope>
    <source>
        <strain evidence="1 2">Alberta</strain>
        <tissue evidence="1">Whole body</tissue>
    </source>
</reference>
<accession>A0A232F6F4</accession>
<dbReference type="EMBL" id="NNAY01000803">
    <property type="protein sequence ID" value="OXU26424.1"/>
    <property type="molecule type" value="Genomic_DNA"/>
</dbReference>
<sequence>MRTATMESYGLSAENKKSTIALLADEVKDILSKNQVILLACWNNASTTTRKSSCRITDELSRDFIQARAQQHCGIRRHRHARKGRPCRKFLSFFRACV</sequence>
<comment type="caution">
    <text evidence="1">The sequence shown here is derived from an EMBL/GenBank/DDBJ whole genome shotgun (WGS) entry which is preliminary data.</text>
</comment>